<dbReference type="AlphaFoldDB" id="W2T6K5"/>
<protein>
    <submittedName>
        <fullName evidence="2">Uncharacterized protein</fullName>
    </submittedName>
</protein>
<dbReference type="OrthoDB" id="10450878at2759"/>
<proteinExistence type="predicted"/>
<reference evidence="3" key="1">
    <citation type="journal article" date="2014" name="Nat. Genet.">
        <title>Genome of the human hookworm Necator americanus.</title>
        <authorList>
            <person name="Tang Y.T."/>
            <person name="Gao X."/>
            <person name="Rosa B.A."/>
            <person name="Abubucker S."/>
            <person name="Hallsworth-Pepin K."/>
            <person name="Martin J."/>
            <person name="Tyagi R."/>
            <person name="Heizer E."/>
            <person name="Zhang X."/>
            <person name="Bhonagiri-Palsikar V."/>
            <person name="Minx P."/>
            <person name="Warren W.C."/>
            <person name="Wang Q."/>
            <person name="Zhan B."/>
            <person name="Hotez P.J."/>
            <person name="Sternberg P.W."/>
            <person name="Dougall A."/>
            <person name="Gaze S.T."/>
            <person name="Mulvenna J."/>
            <person name="Sotillo J."/>
            <person name="Ranganathan S."/>
            <person name="Rabelo E.M."/>
            <person name="Wilson R.K."/>
            <person name="Felgner P.L."/>
            <person name="Bethony J."/>
            <person name="Hawdon J.M."/>
            <person name="Gasser R.B."/>
            <person name="Loukas A."/>
            <person name="Mitreva M."/>
        </authorList>
    </citation>
    <scope>NUCLEOTIDE SEQUENCE [LARGE SCALE GENOMIC DNA]</scope>
</reference>
<gene>
    <name evidence="2" type="ORF">NECAME_11461</name>
</gene>
<evidence type="ECO:0000256" key="1">
    <source>
        <dbReference type="SAM" id="MobiDB-lite"/>
    </source>
</evidence>
<sequence length="118" mass="12873">MPQPLPAPSPQSQLQSFLLAQYPRSRTNGTRFGGGSPEASSCSSLDRYTDVAELSCYHGKHWVTKLGGEPSSPKKVTPESRARATPVKDLSDSSQYLEFRTDLEQASLYSSSGYSLDI</sequence>
<dbReference type="Proteomes" id="UP000053676">
    <property type="component" value="Unassembled WGS sequence"/>
</dbReference>
<keyword evidence="3" id="KW-1185">Reference proteome</keyword>
<organism evidence="2 3">
    <name type="scientific">Necator americanus</name>
    <name type="common">Human hookworm</name>
    <dbReference type="NCBI Taxonomy" id="51031"/>
    <lineage>
        <taxon>Eukaryota</taxon>
        <taxon>Metazoa</taxon>
        <taxon>Ecdysozoa</taxon>
        <taxon>Nematoda</taxon>
        <taxon>Chromadorea</taxon>
        <taxon>Rhabditida</taxon>
        <taxon>Rhabditina</taxon>
        <taxon>Rhabditomorpha</taxon>
        <taxon>Strongyloidea</taxon>
        <taxon>Ancylostomatidae</taxon>
        <taxon>Bunostominae</taxon>
        <taxon>Necator</taxon>
    </lineage>
</organism>
<dbReference type="EMBL" id="KI660209">
    <property type="protein sequence ID" value="ETN76771.1"/>
    <property type="molecule type" value="Genomic_DNA"/>
</dbReference>
<evidence type="ECO:0000313" key="2">
    <source>
        <dbReference type="EMBL" id="ETN76771.1"/>
    </source>
</evidence>
<accession>W2T6K5</accession>
<name>W2T6K5_NECAM</name>
<dbReference type="KEGG" id="nai:NECAME_11461"/>
<evidence type="ECO:0000313" key="3">
    <source>
        <dbReference type="Proteomes" id="UP000053676"/>
    </source>
</evidence>
<feature type="region of interest" description="Disordered" evidence="1">
    <location>
        <begin position="67"/>
        <end position="93"/>
    </location>
</feature>